<dbReference type="PIRSF" id="PIRSF030561">
    <property type="entry name" value="UCP030561"/>
    <property type="match status" value="1"/>
</dbReference>
<dbReference type="Gene3D" id="3.10.450.50">
    <property type="match status" value="1"/>
</dbReference>
<dbReference type="Pfam" id="PF12680">
    <property type="entry name" value="SnoaL_2"/>
    <property type="match status" value="1"/>
</dbReference>
<dbReference type="EMBL" id="FQVN01000001">
    <property type="protein sequence ID" value="SHE61369.1"/>
    <property type="molecule type" value="Genomic_DNA"/>
</dbReference>
<gene>
    <name evidence="2" type="ORF">SAMN05444320_101571</name>
</gene>
<keyword evidence="3" id="KW-1185">Reference proteome</keyword>
<evidence type="ECO:0000259" key="1">
    <source>
        <dbReference type="Pfam" id="PF12680"/>
    </source>
</evidence>
<dbReference type="AlphaFoldDB" id="A0A1M4UXH9"/>
<evidence type="ECO:0000313" key="3">
    <source>
        <dbReference type="Proteomes" id="UP000184501"/>
    </source>
</evidence>
<dbReference type="SUPFAM" id="SSF54427">
    <property type="entry name" value="NTF2-like"/>
    <property type="match status" value="1"/>
</dbReference>
<feature type="domain" description="SnoaL-like" evidence="1">
    <location>
        <begin position="14"/>
        <end position="111"/>
    </location>
</feature>
<dbReference type="InterPro" id="IPR032710">
    <property type="entry name" value="NTF2-like_dom_sf"/>
</dbReference>
<accession>A0A1M4UXH9</accession>
<proteinExistence type="predicted"/>
<dbReference type="Proteomes" id="UP000184501">
    <property type="component" value="Unassembled WGS sequence"/>
</dbReference>
<dbReference type="InterPro" id="IPR037401">
    <property type="entry name" value="SnoaL-like"/>
</dbReference>
<evidence type="ECO:0000313" key="2">
    <source>
        <dbReference type="EMBL" id="SHE61369.1"/>
    </source>
</evidence>
<name>A0A1M4UXH9_STRHI</name>
<dbReference type="OrthoDB" id="9799296at2"/>
<protein>
    <recommendedName>
        <fullName evidence="1">SnoaL-like domain-containing protein</fullName>
    </recommendedName>
</protein>
<dbReference type="RefSeq" id="WP_073479714.1">
    <property type="nucleotide sequence ID" value="NZ_FQVN01000001.1"/>
</dbReference>
<organism evidence="2 3">
    <name type="scientific">Streptoalloteichus hindustanus</name>
    <dbReference type="NCBI Taxonomy" id="2017"/>
    <lineage>
        <taxon>Bacteria</taxon>
        <taxon>Bacillati</taxon>
        <taxon>Actinomycetota</taxon>
        <taxon>Actinomycetes</taxon>
        <taxon>Pseudonocardiales</taxon>
        <taxon>Pseudonocardiaceae</taxon>
        <taxon>Streptoalloteichus</taxon>
    </lineage>
</organism>
<reference evidence="2 3" key="1">
    <citation type="submission" date="2016-11" db="EMBL/GenBank/DDBJ databases">
        <authorList>
            <person name="Jaros S."/>
            <person name="Januszkiewicz K."/>
            <person name="Wedrychowicz H."/>
        </authorList>
    </citation>
    <scope>NUCLEOTIDE SEQUENCE [LARGE SCALE GENOMIC DNA]</scope>
    <source>
        <strain evidence="2 3">DSM 44523</strain>
    </source>
</reference>
<sequence length="116" mass="12769">MEIDAGDPKAVAVVQRQLDAYNAHDLDAFCATYHPAVVIEDGFGQVVLTGMAELRRSYADRFARPDLHAELVGRLAVGPWVVDQERVTGLEVEPVHAIASYLVRDGVIVRVRMVRG</sequence>
<dbReference type="InterPro" id="IPR008317">
    <property type="entry name" value="UCP030561"/>
</dbReference>